<evidence type="ECO:0000313" key="1">
    <source>
        <dbReference type="EMBL" id="AEF85462.1"/>
    </source>
</evidence>
<dbReference type="Proteomes" id="UP000009223">
    <property type="component" value="Chromosome"/>
</dbReference>
<dbReference type="eggNOG" id="ENOG5033I24">
    <property type="taxonomic scope" value="Bacteria"/>
</dbReference>
<accession>F5YNN2</accession>
<organism evidence="1 2">
    <name type="scientific">Treponema primitia (strain ATCC BAA-887 / DSM 12427 / ZAS-2)</name>
    <dbReference type="NCBI Taxonomy" id="545694"/>
    <lineage>
        <taxon>Bacteria</taxon>
        <taxon>Pseudomonadati</taxon>
        <taxon>Spirochaetota</taxon>
        <taxon>Spirochaetia</taxon>
        <taxon>Spirochaetales</taxon>
        <taxon>Treponemataceae</taxon>
        <taxon>Treponema</taxon>
    </lineage>
</organism>
<protein>
    <submittedName>
        <fullName evidence="1">Uncharacterized protein</fullName>
    </submittedName>
</protein>
<name>F5YNN2_TREPZ</name>
<dbReference type="EMBL" id="CP001843">
    <property type="protein sequence ID" value="AEF85462.1"/>
    <property type="molecule type" value="Genomic_DNA"/>
</dbReference>
<keyword evidence="2" id="KW-1185">Reference proteome</keyword>
<evidence type="ECO:0000313" key="2">
    <source>
        <dbReference type="Proteomes" id="UP000009223"/>
    </source>
</evidence>
<gene>
    <name evidence="1" type="ordered locus">TREPR_1662</name>
</gene>
<dbReference type="AlphaFoldDB" id="F5YNN2"/>
<reference evidence="1 2" key="2">
    <citation type="journal article" date="2011" name="ISME J.">
        <title>RNA-seq reveals cooperative metabolic interactions between two termite-gut spirochete species in co-culture.</title>
        <authorList>
            <person name="Rosenthal A.Z."/>
            <person name="Matson E.G."/>
            <person name="Eldar A."/>
            <person name="Leadbetter J.R."/>
        </authorList>
    </citation>
    <scope>NUCLEOTIDE SEQUENCE [LARGE SCALE GENOMIC DNA]</scope>
    <source>
        <strain evidence="2">ATCC BAA-887 / DSM 12427 / ZAS-2</strain>
    </source>
</reference>
<dbReference type="HOGENOM" id="CLU_162087_0_0_12"/>
<dbReference type="RefSeq" id="WP_015708461.1">
    <property type="nucleotide sequence ID" value="NC_015578.1"/>
</dbReference>
<reference evidence="2" key="1">
    <citation type="submission" date="2009-12" db="EMBL/GenBank/DDBJ databases">
        <title>Complete sequence of Treponema primitia strain ZAS-2.</title>
        <authorList>
            <person name="Tetu S.G."/>
            <person name="Matson E."/>
            <person name="Ren Q."/>
            <person name="Seshadri R."/>
            <person name="Elbourne L."/>
            <person name="Hassan K.A."/>
            <person name="Durkin A."/>
            <person name="Radune D."/>
            <person name="Mohamoud Y."/>
            <person name="Shay R."/>
            <person name="Jin S."/>
            <person name="Zhang X."/>
            <person name="Lucey K."/>
            <person name="Ballor N.R."/>
            <person name="Ottesen E."/>
            <person name="Rosenthal R."/>
            <person name="Allen A."/>
            <person name="Leadbetter J.R."/>
            <person name="Paulsen I.T."/>
        </authorList>
    </citation>
    <scope>NUCLEOTIDE SEQUENCE [LARGE SCALE GENOMIC DNA]</scope>
    <source>
        <strain evidence="2">ATCC BAA-887 / DSM 12427 / ZAS-2</strain>
    </source>
</reference>
<proteinExistence type="predicted"/>
<sequence length="126" mass="14181">MAETVDWRDTLYTKTFEQELRGLLRRREADPSCTIGDIEGTLKHLYVMDGADWLGRGEVGDITMAATIAAYEHMVSEWKAEKKSVKKCYPSGVPFVSELGKRLALFPIPPFLFICPGESFSPGLFF</sequence>
<dbReference type="KEGG" id="tpi:TREPR_1662"/>
<dbReference type="STRING" id="545694.TREPR_1662"/>